<dbReference type="InterPro" id="IPR036514">
    <property type="entry name" value="SGNH_hydro_sf"/>
</dbReference>
<protein>
    <submittedName>
        <fullName evidence="2">GDSL-type esterase/lipase family protein</fullName>
    </submittedName>
</protein>
<proteinExistence type="predicted"/>
<dbReference type="InterPro" id="IPR051532">
    <property type="entry name" value="Ester_Hydrolysis_Enzymes"/>
</dbReference>
<dbReference type="AlphaFoldDB" id="A0A9X2BKK0"/>
<dbReference type="Gene3D" id="3.40.50.1110">
    <property type="entry name" value="SGNH hydrolase"/>
    <property type="match status" value="1"/>
</dbReference>
<dbReference type="GO" id="GO:0004622">
    <property type="term" value="F:phosphatidylcholine lysophospholipase activity"/>
    <property type="evidence" value="ECO:0007669"/>
    <property type="project" value="TreeGrafter"/>
</dbReference>
<dbReference type="RefSeq" id="WP_248427437.1">
    <property type="nucleotide sequence ID" value="NZ_JALNUB010000002.1"/>
</dbReference>
<evidence type="ECO:0000313" key="3">
    <source>
        <dbReference type="Proteomes" id="UP001139260"/>
    </source>
</evidence>
<dbReference type="Pfam" id="PF13472">
    <property type="entry name" value="Lipase_GDSL_2"/>
    <property type="match status" value="1"/>
</dbReference>
<dbReference type="InterPro" id="IPR013830">
    <property type="entry name" value="SGNH_hydro"/>
</dbReference>
<evidence type="ECO:0000259" key="1">
    <source>
        <dbReference type="Pfam" id="PF13472"/>
    </source>
</evidence>
<gene>
    <name evidence="2" type="ORF">MW871_02495</name>
</gene>
<keyword evidence="3" id="KW-1185">Reference proteome</keyword>
<comment type="caution">
    <text evidence="2">The sequence shown here is derived from an EMBL/GenBank/DDBJ whole genome shotgun (WGS) entry which is preliminary data.</text>
</comment>
<dbReference type="Proteomes" id="UP001139260">
    <property type="component" value="Unassembled WGS sequence"/>
</dbReference>
<accession>A0A9X2BKK0</accession>
<feature type="domain" description="SGNH hydrolase-type esterase" evidence="1">
    <location>
        <begin position="34"/>
        <end position="201"/>
    </location>
</feature>
<name>A0A9X2BKK0_9FLAO</name>
<dbReference type="EMBL" id="JALNUB010000002">
    <property type="protein sequence ID" value="MCK8140753.1"/>
    <property type="molecule type" value="Genomic_DNA"/>
</dbReference>
<dbReference type="PANTHER" id="PTHR30383">
    <property type="entry name" value="THIOESTERASE 1/PROTEASE 1/LYSOPHOSPHOLIPASE L1"/>
    <property type="match status" value="1"/>
</dbReference>
<organism evidence="2 3">
    <name type="scientific">Flavobacterium pygoscelis</name>
    <dbReference type="NCBI Taxonomy" id="2893176"/>
    <lineage>
        <taxon>Bacteria</taxon>
        <taxon>Pseudomonadati</taxon>
        <taxon>Bacteroidota</taxon>
        <taxon>Flavobacteriia</taxon>
        <taxon>Flavobacteriales</taxon>
        <taxon>Flavobacteriaceae</taxon>
        <taxon>Flavobacterium</taxon>
    </lineage>
</organism>
<dbReference type="PANTHER" id="PTHR30383:SF5">
    <property type="entry name" value="SGNH HYDROLASE-TYPE ESTERASE DOMAIN-CONTAINING PROTEIN"/>
    <property type="match status" value="1"/>
</dbReference>
<dbReference type="SUPFAM" id="SSF52266">
    <property type="entry name" value="SGNH hydrolase"/>
    <property type="match status" value="1"/>
</dbReference>
<evidence type="ECO:0000313" key="2">
    <source>
        <dbReference type="EMBL" id="MCK8140753.1"/>
    </source>
</evidence>
<sequence>MKRFTTNQFILSCITIICFGQVLLAQKAAIKIACIGDSVTAGYLLGNAGSYPSLLQVLMGNKYDVGNFGNSGATLLKNGHNPYYKTKKFTDAVAFNPDVAIIHLGLNDTDPRNWPNYKEGLDADYSWLLDALKKQNPKVKIYIFRMNPIFNQHPRFKSGTRDWYWQIQSYISNIAKANPVGLIDLYENLYSRPDLFPDALNPTKKCT</sequence>
<reference evidence="2" key="1">
    <citation type="submission" date="2022-04" db="EMBL/GenBank/DDBJ databases">
        <title>Flavobacterium pygoscelis sp. nov. isolated from Chinstrap chick (Pygoscelis antarcticus).</title>
        <authorList>
            <person name="Irgang R."/>
            <person name="Poblete-Morales M."/>
            <person name="Avendano-Herrera R."/>
        </authorList>
    </citation>
    <scope>NUCLEOTIDE SEQUENCE</scope>
    <source>
        <strain evidence="2">I-SCBP12n</strain>
    </source>
</reference>